<dbReference type="CDD" id="cd00075">
    <property type="entry name" value="HATPase"/>
    <property type="match status" value="1"/>
</dbReference>
<organism evidence="8 9">
    <name type="scientific">Desulfurobacterium pacificum</name>
    <dbReference type="NCBI Taxonomy" id="240166"/>
    <lineage>
        <taxon>Bacteria</taxon>
        <taxon>Pseudomonadati</taxon>
        <taxon>Aquificota</taxon>
        <taxon>Aquificia</taxon>
        <taxon>Desulfurobacteriales</taxon>
        <taxon>Desulfurobacteriaceae</taxon>
        <taxon>Desulfurobacterium</taxon>
    </lineage>
</organism>
<dbReference type="GO" id="GO:0016301">
    <property type="term" value="F:kinase activity"/>
    <property type="evidence" value="ECO:0007669"/>
    <property type="project" value="UniProtKB-KW"/>
</dbReference>
<dbReference type="InterPro" id="IPR004358">
    <property type="entry name" value="Sig_transdc_His_kin-like_C"/>
</dbReference>
<evidence type="ECO:0000313" key="9">
    <source>
        <dbReference type="Proteomes" id="UP001157911"/>
    </source>
</evidence>
<keyword evidence="9" id="KW-1185">Reference proteome</keyword>
<dbReference type="InterPro" id="IPR050351">
    <property type="entry name" value="BphY/WalK/GraS-like"/>
</dbReference>
<dbReference type="PROSITE" id="PS50109">
    <property type="entry name" value="HIS_KIN"/>
    <property type="match status" value="1"/>
</dbReference>
<keyword evidence="6" id="KW-0902">Two-component regulatory system</keyword>
<evidence type="ECO:0000256" key="5">
    <source>
        <dbReference type="ARBA" id="ARBA00022777"/>
    </source>
</evidence>
<dbReference type="EC" id="2.7.13.3" evidence="2"/>
<evidence type="ECO:0000256" key="4">
    <source>
        <dbReference type="ARBA" id="ARBA00022679"/>
    </source>
</evidence>
<dbReference type="SUPFAM" id="SSF55874">
    <property type="entry name" value="ATPase domain of HSP90 chaperone/DNA topoisomerase II/histidine kinase"/>
    <property type="match status" value="1"/>
</dbReference>
<dbReference type="PANTHER" id="PTHR45453">
    <property type="entry name" value="PHOSPHATE REGULON SENSOR PROTEIN PHOR"/>
    <property type="match status" value="1"/>
</dbReference>
<evidence type="ECO:0000313" key="8">
    <source>
        <dbReference type="EMBL" id="SMP07260.1"/>
    </source>
</evidence>
<dbReference type="EMBL" id="FXUB01000001">
    <property type="protein sequence ID" value="SMP07260.1"/>
    <property type="molecule type" value="Genomic_DNA"/>
</dbReference>
<comment type="caution">
    <text evidence="8">The sequence shown here is derived from an EMBL/GenBank/DDBJ whole genome shotgun (WGS) entry which is preliminary data.</text>
</comment>
<dbReference type="InterPro" id="IPR036890">
    <property type="entry name" value="HATPase_C_sf"/>
</dbReference>
<reference evidence="8 9" key="1">
    <citation type="submission" date="2017-05" db="EMBL/GenBank/DDBJ databases">
        <authorList>
            <person name="Varghese N."/>
            <person name="Submissions S."/>
        </authorList>
    </citation>
    <scope>NUCLEOTIDE SEQUENCE [LARGE SCALE GENOMIC DNA]</scope>
    <source>
        <strain evidence="8 9">DSM 15522</strain>
    </source>
</reference>
<dbReference type="InterPro" id="IPR003594">
    <property type="entry name" value="HATPase_dom"/>
</dbReference>
<comment type="catalytic activity">
    <reaction evidence="1">
        <text>ATP + protein L-histidine = ADP + protein N-phospho-L-histidine.</text>
        <dbReference type="EC" id="2.7.13.3"/>
    </reaction>
</comment>
<dbReference type="PRINTS" id="PR00344">
    <property type="entry name" value="BCTRLSENSOR"/>
</dbReference>
<dbReference type="SMART" id="SM00387">
    <property type="entry name" value="HATPase_c"/>
    <property type="match status" value="1"/>
</dbReference>
<dbReference type="Pfam" id="PF00512">
    <property type="entry name" value="HisKA"/>
    <property type="match status" value="1"/>
</dbReference>
<dbReference type="CDD" id="cd00082">
    <property type="entry name" value="HisKA"/>
    <property type="match status" value="1"/>
</dbReference>
<dbReference type="Gene3D" id="3.30.565.10">
    <property type="entry name" value="Histidine kinase-like ATPase, C-terminal domain"/>
    <property type="match status" value="1"/>
</dbReference>
<dbReference type="Proteomes" id="UP001157911">
    <property type="component" value="Unassembled WGS sequence"/>
</dbReference>
<protein>
    <recommendedName>
        <fullName evidence="2">histidine kinase</fullName>
        <ecNumber evidence="2">2.7.13.3</ecNumber>
    </recommendedName>
</protein>
<dbReference type="InterPro" id="IPR005467">
    <property type="entry name" value="His_kinase_dom"/>
</dbReference>
<sequence>MKFEELLKLVNEKTGDVLFVDGKGEIFGTEERLWDRFPFSEVVKGFEDAKSAGKGYFEVEEGGRIFEFKIERVLDGVFLVLRRDVTCARRIHKIKKDILSTVSHEIKTPLTVVKGNLDFLLAYRNLCAEDREIVEESLENVGKIENIVRSLRKLFLEESGGEVVDLKTVVEGVIRNYRKKFEEKGLKIKLFLESAYVRCERILFEQLVKNLIDNAVRFTDRGEINVTLKMGENGVVFSVRDTGRGIPEELQRMVFEKYVKSPDSEGQGIGLSVVKEIVKFHDWKISLSSEVNKGTEVKVIIPTSSTF</sequence>
<dbReference type="RefSeq" id="WP_283399973.1">
    <property type="nucleotide sequence ID" value="NZ_FXUB01000001.1"/>
</dbReference>
<proteinExistence type="predicted"/>
<evidence type="ECO:0000259" key="7">
    <source>
        <dbReference type="PROSITE" id="PS50109"/>
    </source>
</evidence>
<dbReference type="Pfam" id="PF02518">
    <property type="entry name" value="HATPase_c"/>
    <property type="match status" value="1"/>
</dbReference>
<keyword evidence="5 8" id="KW-0418">Kinase</keyword>
<keyword evidence="4" id="KW-0808">Transferase</keyword>
<gene>
    <name evidence="8" type="ORF">SAMN06265339_0468</name>
</gene>
<dbReference type="Gene3D" id="1.10.287.130">
    <property type="match status" value="1"/>
</dbReference>
<evidence type="ECO:0000256" key="1">
    <source>
        <dbReference type="ARBA" id="ARBA00000085"/>
    </source>
</evidence>
<keyword evidence="3" id="KW-0597">Phosphoprotein</keyword>
<dbReference type="SMART" id="SM00388">
    <property type="entry name" value="HisKA"/>
    <property type="match status" value="1"/>
</dbReference>
<name>A0ABY1NEI5_9BACT</name>
<accession>A0ABY1NEI5</accession>
<evidence type="ECO:0000256" key="6">
    <source>
        <dbReference type="ARBA" id="ARBA00023012"/>
    </source>
</evidence>
<dbReference type="InterPro" id="IPR036097">
    <property type="entry name" value="HisK_dim/P_sf"/>
</dbReference>
<dbReference type="InterPro" id="IPR003661">
    <property type="entry name" value="HisK_dim/P_dom"/>
</dbReference>
<dbReference type="SUPFAM" id="SSF47384">
    <property type="entry name" value="Homodimeric domain of signal transducing histidine kinase"/>
    <property type="match status" value="1"/>
</dbReference>
<dbReference type="PANTHER" id="PTHR45453:SF1">
    <property type="entry name" value="PHOSPHATE REGULON SENSOR PROTEIN PHOR"/>
    <property type="match status" value="1"/>
</dbReference>
<evidence type="ECO:0000256" key="3">
    <source>
        <dbReference type="ARBA" id="ARBA00022553"/>
    </source>
</evidence>
<evidence type="ECO:0000256" key="2">
    <source>
        <dbReference type="ARBA" id="ARBA00012438"/>
    </source>
</evidence>
<feature type="domain" description="Histidine kinase" evidence="7">
    <location>
        <begin position="101"/>
        <end position="305"/>
    </location>
</feature>